<dbReference type="RefSeq" id="XP_014469176.1">
    <property type="nucleotide sequence ID" value="XM_014613690.1"/>
</dbReference>
<dbReference type="CTD" id="54840"/>
<dbReference type="GO" id="GO:0003725">
    <property type="term" value="F:double-stranded RNA binding"/>
    <property type="evidence" value="ECO:0007669"/>
    <property type="project" value="TreeGrafter"/>
</dbReference>
<organism evidence="2 3">
    <name type="scientific">Dinoponera quadriceps</name>
    <name type="common">South American ant</name>
    <dbReference type="NCBI Taxonomy" id="609295"/>
    <lineage>
        <taxon>Eukaryota</taxon>
        <taxon>Metazoa</taxon>
        <taxon>Ecdysozoa</taxon>
        <taxon>Arthropoda</taxon>
        <taxon>Hexapoda</taxon>
        <taxon>Insecta</taxon>
        <taxon>Pterygota</taxon>
        <taxon>Neoptera</taxon>
        <taxon>Endopterygota</taxon>
        <taxon>Hymenoptera</taxon>
        <taxon>Apocrita</taxon>
        <taxon>Aculeata</taxon>
        <taxon>Formicoidea</taxon>
        <taxon>Formicidae</taxon>
        <taxon>Ponerinae</taxon>
        <taxon>Ponerini</taxon>
        <taxon>Dinoponera</taxon>
    </lineage>
</organism>
<reference evidence="3" key="1">
    <citation type="submission" date="2025-08" db="UniProtKB">
        <authorList>
            <consortium name="RefSeq"/>
        </authorList>
    </citation>
    <scope>IDENTIFICATION</scope>
</reference>
<proteinExistence type="predicted"/>
<dbReference type="OrthoDB" id="3512845at2759"/>
<dbReference type="PANTHER" id="PTHR12486:SF4">
    <property type="entry name" value="APRATAXIN"/>
    <property type="match status" value="1"/>
</dbReference>
<keyword evidence="2" id="KW-1185">Reference proteome</keyword>
<evidence type="ECO:0000259" key="1">
    <source>
        <dbReference type="Pfam" id="PF16278"/>
    </source>
</evidence>
<feature type="non-terminal residue" evidence="3">
    <location>
        <position position="1"/>
    </location>
</feature>
<dbReference type="KEGG" id="dqu:106741561"/>
<gene>
    <name evidence="3" type="primary">LOC106741561</name>
</gene>
<dbReference type="GO" id="GO:0005634">
    <property type="term" value="C:nucleus"/>
    <property type="evidence" value="ECO:0007669"/>
    <property type="project" value="TreeGrafter"/>
</dbReference>
<evidence type="ECO:0000313" key="2">
    <source>
        <dbReference type="Proteomes" id="UP000515204"/>
    </source>
</evidence>
<dbReference type="AlphaFoldDB" id="A0A6P3WST5"/>
<dbReference type="Gene3D" id="3.30.428.10">
    <property type="entry name" value="HIT-like"/>
    <property type="match status" value="1"/>
</dbReference>
<dbReference type="GO" id="GO:0033699">
    <property type="term" value="F:DNA 5'-adenosine monophosphate hydrolase activity"/>
    <property type="evidence" value="ECO:0007669"/>
    <property type="project" value="TreeGrafter"/>
</dbReference>
<dbReference type="InterPro" id="IPR032566">
    <property type="entry name" value="Znf-C2HE"/>
</dbReference>
<protein>
    <submittedName>
        <fullName evidence="3">LOW QUALITY PROTEIN: aprataxin</fullName>
    </submittedName>
</protein>
<dbReference type="Proteomes" id="UP000515204">
    <property type="component" value="Unplaced"/>
</dbReference>
<dbReference type="PANTHER" id="PTHR12486">
    <property type="entry name" value="APRATAXIN-RELATED"/>
    <property type="match status" value="1"/>
</dbReference>
<sequence>FCSIGYHAVSNMQRLHLHVISTDFVTTSLLKMKYYWNSFTTPFFLPSSNIRRQLRKTSKIPPEESEGHLTTELKCHRCATRLKNMPQLKKHLLTQVNK</sequence>
<dbReference type="GeneID" id="106741561"/>
<dbReference type="Pfam" id="PF16278">
    <property type="entry name" value="zf-C2HE"/>
    <property type="match status" value="1"/>
</dbReference>
<accession>A0A6P3WST5</accession>
<feature type="domain" description="Aprataxin C2HE/C2H2/C2HC zinc finger" evidence="1">
    <location>
        <begin position="40"/>
        <end position="97"/>
    </location>
</feature>
<dbReference type="SUPFAM" id="SSF54197">
    <property type="entry name" value="HIT-like"/>
    <property type="match status" value="1"/>
</dbReference>
<name>A0A6P3WST5_DINQU</name>
<dbReference type="GO" id="GO:1990165">
    <property type="term" value="F:single-strand break-containing DNA binding"/>
    <property type="evidence" value="ECO:0007669"/>
    <property type="project" value="TreeGrafter"/>
</dbReference>
<dbReference type="GO" id="GO:0030983">
    <property type="term" value="F:mismatched DNA binding"/>
    <property type="evidence" value="ECO:0007669"/>
    <property type="project" value="TreeGrafter"/>
</dbReference>
<dbReference type="GO" id="GO:0003697">
    <property type="term" value="F:single-stranded DNA binding"/>
    <property type="evidence" value="ECO:0007669"/>
    <property type="project" value="TreeGrafter"/>
</dbReference>
<dbReference type="InterPro" id="IPR036265">
    <property type="entry name" value="HIT-like_sf"/>
</dbReference>
<evidence type="ECO:0000313" key="3">
    <source>
        <dbReference type="RefSeq" id="XP_014469176.1"/>
    </source>
</evidence>
<dbReference type="GO" id="GO:0000012">
    <property type="term" value="P:single strand break repair"/>
    <property type="evidence" value="ECO:0007669"/>
    <property type="project" value="TreeGrafter"/>
</dbReference>